<name>A0ACB9VSS9_CHAAC</name>
<sequence length="99" mass="11008">TLCSRLQGGEETGLGSSDGKVGQRSQPSTGELLKRPGEMMSWTLSFPPLCSPPPLTQQRRSQQQELSQALAKLLMHIRETHDTDDFMSSNKDSIHQKLE</sequence>
<reference evidence="1" key="1">
    <citation type="submission" date="2022-05" db="EMBL/GenBank/DDBJ databases">
        <title>Chromosome-level genome of Chaenocephalus aceratus.</title>
        <authorList>
            <person name="Park H."/>
        </authorList>
    </citation>
    <scope>NUCLEOTIDE SEQUENCE</scope>
    <source>
        <strain evidence="1">KU_202001</strain>
    </source>
</reference>
<dbReference type="Proteomes" id="UP001057452">
    <property type="component" value="Chromosome 23"/>
</dbReference>
<accession>A0ACB9VSS9</accession>
<gene>
    <name evidence="1" type="ORF">KUCAC02_006309</name>
</gene>
<feature type="non-terminal residue" evidence="1">
    <location>
        <position position="99"/>
    </location>
</feature>
<protein>
    <submittedName>
        <fullName evidence="1">Uncharacterized protein</fullName>
    </submittedName>
</protein>
<comment type="caution">
    <text evidence="1">The sequence shown here is derived from an EMBL/GenBank/DDBJ whole genome shotgun (WGS) entry which is preliminary data.</text>
</comment>
<keyword evidence="2" id="KW-1185">Reference proteome</keyword>
<proteinExistence type="predicted"/>
<dbReference type="EMBL" id="CM043807">
    <property type="protein sequence ID" value="KAI4802732.1"/>
    <property type="molecule type" value="Genomic_DNA"/>
</dbReference>
<evidence type="ECO:0000313" key="2">
    <source>
        <dbReference type="Proteomes" id="UP001057452"/>
    </source>
</evidence>
<feature type="non-terminal residue" evidence="1">
    <location>
        <position position="1"/>
    </location>
</feature>
<organism evidence="1 2">
    <name type="scientific">Chaenocephalus aceratus</name>
    <name type="common">Blackfin icefish</name>
    <name type="synonym">Chaenichthys aceratus</name>
    <dbReference type="NCBI Taxonomy" id="36190"/>
    <lineage>
        <taxon>Eukaryota</taxon>
        <taxon>Metazoa</taxon>
        <taxon>Chordata</taxon>
        <taxon>Craniata</taxon>
        <taxon>Vertebrata</taxon>
        <taxon>Euteleostomi</taxon>
        <taxon>Actinopterygii</taxon>
        <taxon>Neopterygii</taxon>
        <taxon>Teleostei</taxon>
        <taxon>Neoteleostei</taxon>
        <taxon>Acanthomorphata</taxon>
        <taxon>Eupercaria</taxon>
        <taxon>Perciformes</taxon>
        <taxon>Notothenioidei</taxon>
        <taxon>Channichthyidae</taxon>
        <taxon>Chaenocephalus</taxon>
    </lineage>
</organism>
<evidence type="ECO:0000313" key="1">
    <source>
        <dbReference type="EMBL" id="KAI4802732.1"/>
    </source>
</evidence>